<keyword evidence="2" id="KW-1185">Reference proteome</keyword>
<accession>A0A7Y9K0C4</accession>
<organism evidence="1 2">
    <name type="scientific">Sphingomonas melonis</name>
    <dbReference type="NCBI Taxonomy" id="152682"/>
    <lineage>
        <taxon>Bacteria</taxon>
        <taxon>Pseudomonadati</taxon>
        <taxon>Pseudomonadota</taxon>
        <taxon>Alphaproteobacteria</taxon>
        <taxon>Sphingomonadales</taxon>
        <taxon>Sphingomonadaceae</taxon>
        <taxon>Sphingomonas</taxon>
    </lineage>
</organism>
<keyword evidence="1" id="KW-0255">Endonuclease</keyword>
<evidence type="ECO:0000313" key="1">
    <source>
        <dbReference type="EMBL" id="NYD88791.1"/>
    </source>
</evidence>
<dbReference type="AlphaFoldDB" id="A0A7Y9K0C4"/>
<evidence type="ECO:0000313" key="2">
    <source>
        <dbReference type="Proteomes" id="UP000517753"/>
    </source>
</evidence>
<dbReference type="GO" id="GO:0004519">
    <property type="term" value="F:endonuclease activity"/>
    <property type="evidence" value="ECO:0007669"/>
    <property type="project" value="UniProtKB-KW"/>
</dbReference>
<dbReference type="InterPro" id="IPR010373">
    <property type="entry name" value="DUF968"/>
</dbReference>
<gene>
    <name evidence="1" type="ORF">HD841_000560</name>
</gene>
<comment type="caution">
    <text evidence="1">The sequence shown here is derived from an EMBL/GenBank/DDBJ whole genome shotgun (WGS) entry which is preliminary data.</text>
</comment>
<dbReference type="Pfam" id="PF06147">
    <property type="entry name" value="DUF968"/>
    <property type="match status" value="1"/>
</dbReference>
<keyword evidence="1" id="KW-0378">Hydrolase</keyword>
<sequence>MLPRKIPKATKRASRWRSQAHAAFVRSHACSVCGSIAGVEFAHVRLGSGAGMSQKPDDWNAVSLCRDCHARQHKVGEATFWRGRDVGALISEFIAASPRRVQILQEKRERDHAGY</sequence>
<dbReference type="EMBL" id="JACCBY010000001">
    <property type="protein sequence ID" value="NYD88791.1"/>
    <property type="molecule type" value="Genomic_DNA"/>
</dbReference>
<keyword evidence="1" id="KW-0540">Nuclease</keyword>
<dbReference type="RefSeq" id="WP_257015178.1">
    <property type="nucleotide sequence ID" value="NZ_JACCBY010000001.1"/>
</dbReference>
<protein>
    <submittedName>
        <fullName evidence="1">5-methylcytosine-specific restriction endonuclease McrA</fullName>
    </submittedName>
</protein>
<dbReference type="Proteomes" id="UP000517753">
    <property type="component" value="Unassembled WGS sequence"/>
</dbReference>
<proteinExistence type="predicted"/>
<reference evidence="1 2" key="1">
    <citation type="submission" date="2020-07" db="EMBL/GenBank/DDBJ databases">
        <authorList>
            <person name="Partida-Martinez L."/>
            <person name="Huntemann M."/>
            <person name="Clum A."/>
            <person name="Wang J."/>
            <person name="Palaniappan K."/>
            <person name="Ritter S."/>
            <person name="Chen I.-M."/>
            <person name="Stamatis D."/>
            <person name="Reddy T."/>
            <person name="O'Malley R."/>
            <person name="Daum C."/>
            <person name="Shapiro N."/>
            <person name="Ivanova N."/>
            <person name="Kyrpides N."/>
            <person name="Woyke T."/>
        </authorList>
    </citation>
    <scope>NUCLEOTIDE SEQUENCE [LARGE SCALE GENOMIC DNA]</scope>
    <source>
        <strain evidence="1 2">AS2.3</strain>
    </source>
</reference>
<reference evidence="1 2" key="2">
    <citation type="submission" date="2020-08" db="EMBL/GenBank/DDBJ databases">
        <title>The Agave Microbiome: Exploring the role of microbial communities in plant adaptations to desert environments.</title>
        <authorList>
            <person name="Partida-Martinez L.P."/>
        </authorList>
    </citation>
    <scope>NUCLEOTIDE SEQUENCE [LARGE SCALE GENOMIC DNA]</scope>
    <source>
        <strain evidence="1 2">AS2.3</strain>
    </source>
</reference>
<dbReference type="Gene3D" id="3.30.50.20">
    <property type="entry name" value="prophage-derive protein ybcO"/>
    <property type="match status" value="1"/>
</dbReference>
<name>A0A7Y9K0C4_9SPHN</name>